<evidence type="ECO:0000256" key="1">
    <source>
        <dbReference type="SAM" id="MobiDB-lite"/>
    </source>
</evidence>
<dbReference type="InterPro" id="IPR012551">
    <property type="entry name" value="DUF1707_SHOCT-like"/>
</dbReference>
<gene>
    <name evidence="4" type="ORF">ACFSCS_14975</name>
</gene>
<keyword evidence="2" id="KW-1133">Transmembrane helix</keyword>
<sequence length="179" mass="18318">MSHEPVTGFPGSVQHPQATSFGVPGLDSAPAVPAWGAPQRPTTLVGDSERDLVCEQLSLHFSAGRLTHEEFDQRTLAALQARSRAELGTCLVGLPVPQLPVVASSSGATPERRPTATQGAVAMLVALVSGAAAIFLVLAMMAGVMSASDSDFVAGLILGSLGAGTAAAGFSHLAHLRRR</sequence>
<evidence type="ECO:0000256" key="2">
    <source>
        <dbReference type="SAM" id="Phobius"/>
    </source>
</evidence>
<keyword evidence="2" id="KW-0812">Transmembrane</keyword>
<organism evidence="4 5">
    <name type="scientific">Luteococcus peritonei</name>
    <dbReference type="NCBI Taxonomy" id="88874"/>
    <lineage>
        <taxon>Bacteria</taxon>
        <taxon>Bacillati</taxon>
        <taxon>Actinomycetota</taxon>
        <taxon>Actinomycetes</taxon>
        <taxon>Propionibacteriales</taxon>
        <taxon>Propionibacteriaceae</taxon>
        <taxon>Luteococcus</taxon>
    </lineage>
</organism>
<comment type="caution">
    <text evidence="4">The sequence shown here is derived from an EMBL/GenBank/DDBJ whole genome shotgun (WGS) entry which is preliminary data.</text>
</comment>
<dbReference type="EMBL" id="JBHUFZ010000033">
    <property type="protein sequence ID" value="MFD1891475.1"/>
    <property type="molecule type" value="Genomic_DNA"/>
</dbReference>
<protein>
    <submittedName>
        <fullName evidence="4">DUF1707 domain-containing protein</fullName>
    </submittedName>
</protein>
<feature type="region of interest" description="Disordered" evidence="1">
    <location>
        <begin position="1"/>
        <end position="25"/>
    </location>
</feature>
<keyword evidence="2" id="KW-0472">Membrane</keyword>
<dbReference type="Proteomes" id="UP001597326">
    <property type="component" value="Unassembled WGS sequence"/>
</dbReference>
<evidence type="ECO:0000259" key="3">
    <source>
        <dbReference type="Pfam" id="PF08044"/>
    </source>
</evidence>
<keyword evidence="5" id="KW-1185">Reference proteome</keyword>
<proteinExistence type="predicted"/>
<feature type="transmembrane region" description="Helical" evidence="2">
    <location>
        <begin position="152"/>
        <end position="174"/>
    </location>
</feature>
<feature type="domain" description="DUF1707" evidence="3">
    <location>
        <begin position="45"/>
        <end position="95"/>
    </location>
</feature>
<reference evidence="5" key="1">
    <citation type="journal article" date="2019" name="Int. J. Syst. Evol. Microbiol.">
        <title>The Global Catalogue of Microorganisms (GCM) 10K type strain sequencing project: providing services to taxonomists for standard genome sequencing and annotation.</title>
        <authorList>
            <consortium name="The Broad Institute Genomics Platform"/>
            <consortium name="The Broad Institute Genome Sequencing Center for Infectious Disease"/>
            <person name="Wu L."/>
            <person name="Ma J."/>
        </authorList>
    </citation>
    <scope>NUCLEOTIDE SEQUENCE [LARGE SCALE GENOMIC DNA]</scope>
    <source>
        <strain evidence="5">CAIM 431</strain>
    </source>
</reference>
<evidence type="ECO:0000313" key="4">
    <source>
        <dbReference type="EMBL" id="MFD1891475.1"/>
    </source>
</evidence>
<name>A0ABW4RYS1_9ACTN</name>
<accession>A0ABW4RYS1</accession>
<evidence type="ECO:0000313" key="5">
    <source>
        <dbReference type="Proteomes" id="UP001597326"/>
    </source>
</evidence>
<dbReference type="RefSeq" id="WP_343875895.1">
    <property type="nucleotide sequence ID" value="NZ_BAAAIX010000034.1"/>
</dbReference>
<dbReference type="Pfam" id="PF08044">
    <property type="entry name" value="DUF1707"/>
    <property type="match status" value="1"/>
</dbReference>
<feature type="transmembrane region" description="Helical" evidence="2">
    <location>
        <begin position="121"/>
        <end position="146"/>
    </location>
</feature>